<evidence type="ECO:0000313" key="1">
    <source>
        <dbReference type="EMBL" id="QHT78599.1"/>
    </source>
</evidence>
<dbReference type="EMBL" id="MN739934">
    <property type="protein sequence ID" value="QHT78599.1"/>
    <property type="molecule type" value="Genomic_DNA"/>
</dbReference>
<sequence>MSFYQTNNSSIVRFSVTPKKAVAPFSNMKRIAAISSVGAGYSGYYTGAVAGTIGVANKSFLLTPEQIQNGALIINPTGTWVSGTTNPYAHYTLPSAFALQEFLGGRGAFNIDSQITGANDFFVLNVYNLATCTGVIHAYTDGTNQKTITQATVQNDAVLTPVLIEFTGVNSSYASVNGVANYVSYTIY</sequence>
<name>A0A6C0HDM1_9ZZZZ</name>
<proteinExistence type="predicted"/>
<dbReference type="AlphaFoldDB" id="A0A6C0HDM1"/>
<organism evidence="1">
    <name type="scientific">viral metagenome</name>
    <dbReference type="NCBI Taxonomy" id="1070528"/>
    <lineage>
        <taxon>unclassified sequences</taxon>
        <taxon>metagenomes</taxon>
        <taxon>organismal metagenomes</taxon>
    </lineage>
</organism>
<reference evidence="1" key="1">
    <citation type="journal article" date="2020" name="Nature">
        <title>Giant virus diversity and host interactions through global metagenomics.</title>
        <authorList>
            <person name="Schulz F."/>
            <person name="Roux S."/>
            <person name="Paez-Espino D."/>
            <person name="Jungbluth S."/>
            <person name="Walsh D.A."/>
            <person name="Denef V.J."/>
            <person name="McMahon K.D."/>
            <person name="Konstantinidis K.T."/>
            <person name="Eloe-Fadrosh E.A."/>
            <person name="Kyrpides N.C."/>
            <person name="Woyke T."/>
        </authorList>
    </citation>
    <scope>NUCLEOTIDE SEQUENCE</scope>
    <source>
        <strain evidence="1">GVMAG-M-3300023179-92</strain>
    </source>
</reference>
<accession>A0A6C0HDM1</accession>
<protein>
    <submittedName>
        <fullName evidence="1">Uncharacterized protein</fullName>
    </submittedName>
</protein>